<protein>
    <recommendedName>
        <fullName evidence="3">Saccharopine dehydrogenase</fullName>
    </recommendedName>
</protein>
<reference evidence="1 2" key="1">
    <citation type="submission" date="2020-08" db="EMBL/GenBank/DDBJ databases">
        <title>Genome Sequencing of Nocardia wallacei strain FMUON74 and assembly.</title>
        <authorList>
            <person name="Toyokawa M."/>
            <person name="Uesaka K."/>
        </authorList>
    </citation>
    <scope>NUCLEOTIDE SEQUENCE [LARGE SCALE GENOMIC DNA]</scope>
    <source>
        <strain evidence="1 2">FMUON74</strain>
    </source>
</reference>
<dbReference type="RefSeq" id="WP_187688012.1">
    <property type="nucleotide sequence ID" value="NZ_AP023396.1"/>
</dbReference>
<evidence type="ECO:0008006" key="3">
    <source>
        <dbReference type="Google" id="ProtNLM"/>
    </source>
</evidence>
<dbReference type="KEGG" id="nwl:NWFMUON74_25830"/>
<evidence type="ECO:0000313" key="2">
    <source>
        <dbReference type="Proteomes" id="UP000516173"/>
    </source>
</evidence>
<dbReference type="Proteomes" id="UP000516173">
    <property type="component" value="Chromosome"/>
</dbReference>
<dbReference type="InterPro" id="IPR036291">
    <property type="entry name" value="NAD(P)-bd_dom_sf"/>
</dbReference>
<name>A0A7G1KIT7_9NOCA</name>
<gene>
    <name evidence="1" type="ORF">NWFMUON74_25830</name>
</gene>
<dbReference type="SUPFAM" id="SSF51735">
    <property type="entry name" value="NAD(P)-binding Rossmann-fold domains"/>
    <property type="match status" value="1"/>
</dbReference>
<dbReference type="AlphaFoldDB" id="A0A7G1KIT7"/>
<dbReference type="Gene3D" id="3.40.50.720">
    <property type="entry name" value="NAD(P)-binding Rossmann-like Domain"/>
    <property type="match status" value="1"/>
</dbReference>
<proteinExistence type="predicted"/>
<organism evidence="1 2">
    <name type="scientific">Nocardia wallacei</name>
    <dbReference type="NCBI Taxonomy" id="480035"/>
    <lineage>
        <taxon>Bacteria</taxon>
        <taxon>Bacillati</taxon>
        <taxon>Actinomycetota</taxon>
        <taxon>Actinomycetes</taxon>
        <taxon>Mycobacteriales</taxon>
        <taxon>Nocardiaceae</taxon>
        <taxon>Nocardia</taxon>
    </lineage>
</organism>
<evidence type="ECO:0000313" key="1">
    <source>
        <dbReference type="EMBL" id="BCK54811.1"/>
    </source>
</evidence>
<dbReference type="EMBL" id="AP023396">
    <property type="protein sequence ID" value="BCK54811.1"/>
    <property type="molecule type" value="Genomic_DNA"/>
</dbReference>
<keyword evidence="2" id="KW-1185">Reference proteome</keyword>
<dbReference type="GeneID" id="80347136"/>
<accession>A0A7G1KIT7</accession>
<sequence length="342" mass="35607">MSNSSSPVLIIGGSGVVGSATARTLRRLHPELPIALGGRDLAKAEGVAATIEGATAVAIDLNRPDLGLPAGASYSAIAVLVKDATLNSLRYALAHRLPYLSISSGTFEIGPEVALFVHNPDRSPVVLASHWLAGAAVFPALRLADDFDVVDEIRIGAVLDDQDVGGPAAADDYERLTSVSPAALTISGGKASWVVGDAAEGRVRSVDGFEMDAHAYSPFDIIGLSAATDASALRFDFALGTSASRRRGERFSTEIVIELSGTRKDGTRGSASSEIVHPGGQAPLTALGVALAVERLLGLDGHSAPAPGLYLPETLLDPAYFVRRMREFGARFNVRDNQAVTA</sequence>